<keyword evidence="2" id="KW-0813">Transport</keyword>
<keyword evidence="6" id="KW-0249">Electron transport</keyword>
<name>A0ABV2A881_9GAMM</name>
<dbReference type="EMBL" id="JBEPIJ010000003">
    <property type="protein sequence ID" value="MES0873041.1"/>
    <property type="molecule type" value="Genomic_DNA"/>
</dbReference>
<dbReference type="InterPro" id="IPR009056">
    <property type="entry name" value="Cyt_c-like_dom"/>
</dbReference>
<protein>
    <submittedName>
        <fullName evidence="11">C-type cytochrome</fullName>
    </submittedName>
</protein>
<evidence type="ECO:0000256" key="1">
    <source>
        <dbReference type="ARBA" id="ARBA00004418"/>
    </source>
</evidence>
<proteinExistence type="predicted"/>
<feature type="domain" description="Cytochrome c" evidence="10">
    <location>
        <begin position="120"/>
        <end position="216"/>
    </location>
</feature>
<evidence type="ECO:0000259" key="10">
    <source>
        <dbReference type="PROSITE" id="PS51007"/>
    </source>
</evidence>
<comment type="caution">
    <text evidence="11">The sequence shown here is derived from an EMBL/GenBank/DDBJ whole genome shotgun (WGS) entry which is preliminary data.</text>
</comment>
<dbReference type="Pfam" id="PF13442">
    <property type="entry name" value="Cytochrome_CBB3"/>
    <property type="match status" value="1"/>
</dbReference>
<evidence type="ECO:0000256" key="6">
    <source>
        <dbReference type="ARBA" id="ARBA00022982"/>
    </source>
</evidence>
<sequence length="216" mass="22215">MKRVLLAAFLCAPLFGVVAAPTEATGTDPFTQGSAEAGAAKAAPCAACHGPGGNSSNPEWPKLAGQNARYTFEQLQHFKNGVRKNPLMAPQAAGLSERDMRDLAVYFAQQPASPGVASENAVARAEPLYRGGDAKRGIPACAACHLPDGAGVAAAGYPRIGGQHARYTAVALRRLRAEHAAASEPLPGNLGVMAAVAAKLSDEDIDALASYINGLQ</sequence>
<keyword evidence="5" id="KW-0574">Periplasm</keyword>
<gene>
    <name evidence="11" type="ORF">ABSH63_03315</name>
</gene>
<dbReference type="SUPFAM" id="SSF46626">
    <property type="entry name" value="Cytochrome c"/>
    <property type="match status" value="2"/>
</dbReference>
<dbReference type="InterPro" id="IPR050597">
    <property type="entry name" value="Cytochrome_c_Oxidase_Subunit"/>
</dbReference>
<comment type="subcellular location">
    <subcellularLocation>
        <location evidence="1">Periplasm</location>
    </subcellularLocation>
</comment>
<keyword evidence="7 8" id="KW-0408">Iron</keyword>
<evidence type="ECO:0000256" key="2">
    <source>
        <dbReference type="ARBA" id="ARBA00022448"/>
    </source>
</evidence>
<dbReference type="PROSITE" id="PS51007">
    <property type="entry name" value="CYTC"/>
    <property type="match status" value="2"/>
</dbReference>
<reference evidence="11 12" key="1">
    <citation type="submission" date="2024-06" db="EMBL/GenBank/DDBJ databases">
        <authorList>
            <person name="Li Z."/>
            <person name="Jiang Y."/>
        </authorList>
    </citation>
    <scope>NUCLEOTIDE SEQUENCE [LARGE SCALE GENOMIC DNA]</scope>
    <source>
        <strain evidence="11 12">HSW-8</strain>
    </source>
</reference>
<dbReference type="Pfam" id="PF00034">
    <property type="entry name" value="Cytochrom_C"/>
    <property type="match status" value="1"/>
</dbReference>
<evidence type="ECO:0000256" key="5">
    <source>
        <dbReference type="ARBA" id="ARBA00022764"/>
    </source>
</evidence>
<dbReference type="Gene3D" id="1.10.760.10">
    <property type="entry name" value="Cytochrome c-like domain"/>
    <property type="match status" value="2"/>
</dbReference>
<keyword evidence="4 8" id="KW-0479">Metal-binding</keyword>
<keyword evidence="9" id="KW-0732">Signal</keyword>
<dbReference type="Proteomes" id="UP001465331">
    <property type="component" value="Unassembled WGS sequence"/>
</dbReference>
<dbReference type="InterPro" id="IPR036909">
    <property type="entry name" value="Cyt_c-like_dom_sf"/>
</dbReference>
<evidence type="ECO:0000256" key="3">
    <source>
        <dbReference type="ARBA" id="ARBA00022617"/>
    </source>
</evidence>
<dbReference type="InterPro" id="IPR008168">
    <property type="entry name" value="Cyt_C_IC"/>
</dbReference>
<evidence type="ECO:0000313" key="12">
    <source>
        <dbReference type="Proteomes" id="UP001465331"/>
    </source>
</evidence>
<dbReference type="InterPro" id="IPR024167">
    <property type="entry name" value="Cytochrome_c4-like"/>
</dbReference>
<keyword evidence="3 8" id="KW-0349">Heme</keyword>
<evidence type="ECO:0000256" key="8">
    <source>
        <dbReference type="PROSITE-ProRule" id="PRU00433"/>
    </source>
</evidence>
<feature type="signal peptide" evidence="9">
    <location>
        <begin position="1"/>
        <end position="19"/>
    </location>
</feature>
<evidence type="ECO:0000313" key="11">
    <source>
        <dbReference type="EMBL" id="MES0873041.1"/>
    </source>
</evidence>
<dbReference type="RefSeq" id="WP_352887397.1">
    <property type="nucleotide sequence ID" value="NZ_JBEPIJ010000003.1"/>
</dbReference>
<evidence type="ECO:0000256" key="9">
    <source>
        <dbReference type="SAM" id="SignalP"/>
    </source>
</evidence>
<dbReference type="PANTHER" id="PTHR33751:SF9">
    <property type="entry name" value="CYTOCHROME C4"/>
    <property type="match status" value="1"/>
</dbReference>
<keyword evidence="12" id="KW-1185">Reference proteome</keyword>
<evidence type="ECO:0000256" key="4">
    <source>
        <dbReference type="ARBA" id="ARBA00022723"/>
    </source>
</evidence>
<accession>A0ABV2A881</accession>
<dbReference type="PANTHER" id="PTHR33751">
    <property type="entry name" value="CBB3-TYPE CYTOCHROME C OXIDASE SUBUNIT FIXP"/>
    <property type="match status" value="1"/>
</dbReference>
<evidence type="ECO:0000256" key="7">
    <source>
        <dbReference type="ARBA" id="ARBA00023004"/>
    </source>
</evidence>
<dbReference type="PRINTS" id="PR00605">
    <property type="entry name" value="CYTCHROMECIC"/>
</dbReference>
<feature type="domain" description="Cytochrome c" evidence="10">
    <location>
        <begin position="21"/>
        <end position="111"/>
    </location>
</feature>
<dbReference type="PIRSF" id="PIRSF000005">
    <property type="entry name" value="Cytochrome_c4"/>
    <property type="match status" value="1"/>
</dbReference>
<organism evidence="11 12">
    <name type="scientific">Sinimarinibacterium thermocellulolyticum</name>
    <dbReference type="NCBI Taxonomy" id="3170016"/>
    <lineage>
        <taxon>Bacteria</taxon>
        <taxon>Pseudomonadati</taxon>
        <taxon>Pseudomonadota</taxon>
        <taxon>Gammaproteobacteria</taxon>
        <taxon>Nevskiales</taxon>
        <taxon>Nevskiaceae</taxon>
        <taxon>Sinimarinibacterium</taxon>
    </lineage>
</organism>
<feature type="chain" id="PRO_5047379171" evidence="9">
    <location>
        <begin position="20"/>
        <end position="216"/>
    </location>
</feature>